<dbReference type="InterPro" id="IPR013515">
    <property type="entry name" value="Phytochrome_cen-reg"/>
</dbReference>
<dbReference type="Proteomes" id="UP000643403">
    <property type="component" value="Unassembled WGS sequence"/>
</dbReference>
<evidence type="ECO:0000313" key="7">
    <source>
        <dbReference type="Proteomes" id="UP000643403"/>
    </source>
</evidence>
<dbReference type="InterPro" id="IPR001294">
    <property type="entry name" value="Phytochrome"/>
</dbReference>
<keyword evidence="3" id="KW-0157">Chromophore</keyword>
<gene>
    <name evidence="6" type="ORF">GCM10008101_22150</name>
</gene>
<dbReference type="SUPFAM" id="SSF55781">
    <property type="entry name" value="GAF domain-like"/>
    <property type="match status" value="2"/>
</dbReference>
<accession>A0ABQ3C4M6</accession>
<evidence type="ECO:0000313" key="6">
    <source>
        <dbReference type="EMBL" id="GGZ67471.1"/>
    </source>
</evidence>
<dbReference type="RefSeq" id="WP_189449889.1">
    <property type="nucleotide sequence ID" value="NZ_BMXY01000003.1"/>
</dbReference>
<dbReference type="EMBL" id="BMXY01000003">
    <property type="protein sequence ID" value="GGZ67471.1"/>
    <property type="molecule type" value="Genomic_DNA"/>
</dbReference>
<dbReference type="Pfam" id="PF01590">
    <property type="entry name" value="GAF"/>
    <property type="match status" value="1"/>
</dbReference>
<dbReference type="SMART" id="SM00065">
    <property type="entry name" value="GAF"/>
    <property type="match status" value="1"/>
</dbReference>
<dbReference type="Pfam" id="PF00360">
    <property type="entry name" value="PHY"/>
    <property type="match status" value="1"/>
</dbReference>
<sequence>MTRMTTVDADGCTKEPIHLSGAIQSHGYLVSCAMPDWTVRHVSANIDQLLDVPVDALLGHSLRDYFSEDVLQTVLDTQSLVSPGALAQRAGQANLGPLGTACDLVVHVADDLVHIEIEPRHERGPSPQPTALAQSMIAAVAQDSHGNFHDYVAAQVRELTGYDRVMVYRFLHDGTGEVIAEAVADDMDPYLGLRYPASDIPPQARALYLRNRLRVIPDVDYVPQPIIPGVTPDGAPLDLSQHALRSVSPIHLEYLRNMGVAASMSISIIAGGRLWGLIACHHHSPRLVPPAIRAAADLFGLFVSMRVASGDQQKTMAHFEHAQQLRDELVRRLVDARDFDAALVRELPLLRAGLDADGAALWSQARWQADGQGPDPRRMAALVDWLQRQGAAGLVASDRAEDWAPRIEGDPVAGVLGLRLGADDWLLLFRNEQVETVRWAGEPKKALVPTDDGLRIAPRRSFSVWRESVRGRSAPWSEADRRGATRLHAVLAEQRRRIQSRPDDMPALDLQYRQAAMHDRSRRLDELAQLLQGLSHLEAGASRRLDARISELEAELRRLADMPLT</sequence>
<feature type="domain" description="Phytochrome chromophore attachment site" evidence="5">
    <location>
        <begin position="144"/>
        <end position="301"/>
    </location>
</feature>
<evidence type="ECO:0000256" key="1">
    <source>
        <dbReference type="ARBA" id="ARBA00022543"/>
    </source>
</evidence>
<dbReference type="InterPro" id="IPR043150">
    <property type="entry name" value="Phytochrome_PHY_sf"/>
</dbReference>
<name>A0ABQ3C4M6_9GAMM</name>
<keyword evidence="2" id="KW-0716">Sensory transduction</keyword>
<dbReference type="Pfam" id="PF08446">
    <property type="entry name" value="PAS_2"/>
    <property type="match status" value="1"/>
</dbReference>
<dbReference type="PANTHER" id="PTHR43065">
    <property type="entry name" value="SENSOR HISTIDINE KINASE"/>
    <property type="match status" value="1"/>
</dbReference>
<comment type="caution">
    <text evidence="6">The sequence shown here is derived from an EMBL/GenBank/DDBJ whole genome shotgun (WGS) entry which is preliminary data.</text>
</comment>
<dbReference type="PRINTS" id="PR01033">
    <property type="entry name" value="PHYTOCHROME"/>
</dbReference>
<dbReference type="PROSITE" id="PS50046">
    <property type="entry name" value="PHYTOCHROME_2"/>
    <property type="match status" value="1"/>
</dbReference>
<proteinExistence type="predicted"/>
<evidence type="ECO:0000256" key="3">
    <source>
        <dbReference type="ARBA" id="ARBA00022991"/>
    </source>
</evidence>
<organism evidence="6 7">
    <name type="scientific">Cognatilysobacter xinjiangensis</name>
    <dbReference type="NCBI Taxonomy" id="546892"/>
    <lineage>
        <taxon>Bacteria</taxon>
        <taxon>Pseudomonadati</taxon>
        <taxon>Pseudomonadota</taxon>
        <taxon>Gammaproteobacteria</taxon>
        <taxon>Lysobacterales</taxon>
        <taxon>Lysobacteraceae</taxon>
        <taxon>Cognatilysobacter</taxon>
    </lineage>
</organism>
<dbReference type="InterPro" id="IPR029016">
    <property type="entry name" value="GAF-like_dom_sf"/>
</dbReference>
<dbReference type="SUPFAM" id="SSF55785">
    <property type="entry name" value="PYP-like sensor domain (PAS domain)"/>
    <property type="match status" value="1"/>
</dbReference>
<dbReference type="InterPro" id="IPR013654">
    <property type="entry name" value="PAS_2"/>
</dbReference>
<dbReference type="Gene3D" id="3.30.450.40">
    <property type="match status" value="1"/>
</dbReference>
<evidence type="ECO:0000256" key="4">
    <source>
        <dbReference type="ARBA" id="ARBA00023170"/>
    </source>
</evidence>
<protein>
    <recommendedName>
        <fullName evidence="5">Phytochrome chromophore attachment site domain-containing protein</fullName>
    </recommendedName>
</protein>
<reference evidence="7" key="1">
    <citation type="journal article" date="2019" name="Int. J. Syst. Evol. Microbiol.">
        <title>The Global Catalogue of Microorganisms (GCM) 10K type strain sequencing project: providing services to taxonomists for standard genome sequencing and annotation.</title>
        <authorList>
            <consortium name="The Broad Institute Genomics Platform"/>
            <consortium name="The Broad Institute Genome Sequencing Center for Infectious Disease"/>
            <person name="Wu L."/>
            <person name="Ma J."/>
        </authorList>
    </citation>
    <scope>NUCLEOTIDE SEQUENCE [LARGE SCALE GENOMIC DNA]</scope>
    <source>
        <strain evidence="7">KCTC 22558</strain>
    </source>
</reference>
<dbReference type="Gene3D" id="3.30.450.20">
    <property type="entry name" value="PAS domain"/>
    <property type="match status" value="1"/>
</dbReference>
<dbReference type="InterPro" id="IPR003018">
    <property type="entry name" value="GAF"/>
</dbReference>
<dbReference type="InterPro" id="IPR016132">
    <property type="entry name" value="Phyto_chromo_attachment"/>
</dbReference>
<keyword evidence="4" id="KW-0675">Receptor</keyword>
<dbReference type="PANTHER" id="PTHR43065:SF42">
    <property type="entry name" value="TWO-COMPONENT SENSOR PPRA"/>
    <property type="match status" value="1"/>
</dbReference>
<keyword evidence="1" id="KW-0600">Photoreceptor protein</keyword>
<evidence type="ECO:0000259" key="5">
    <source>
        <dbReference type="PROSITE" id="PS50046"/>
    </source>
</evidence>
<evidence type="ECO:0000256" key="2">
    <source>
        <dbReference type="ARBA" id="ARBA00022606"/>
    </source>
</evidence>
<dbReference type="Gene3D" id="3.30.450.270">
    <property type="match status" value="1"/>
</dbReference>
<keyword evidence="7" id="KW-1185">Reference proteome</keyword>
<dbReference type="InterPro" id="IPR035965">
    <property type="entry name" value="PAS-like_dom_sf"/>
</dbReference>